<accession>A0A6A5ZHJ0</accession>
<sequence>MKKSDICVLCCVLSSHVASSTLLGLSEAFSLPSNAQFSLLVRKLHLVQPQHRSFPFFSPISLHVKLAFSLEFVSNSNHQHGQARKDAGD</sequence>
<dbReference type="AlphaFoldDB" id="A0A6A5ZHJ0"/>
<dbReference type="EMBL" id="ML977316">
    <property type="protein sequence ID" value="KAF2118695.1"/>
    <property type="molecule type" value="Genomic_DNA"/>
</dbReference>
<dbReference type="Proteomes" id="UP000799770">
    <property type="component" value="Unassembled WGS sequence"/>
</dbReference>
<organism evidence="1 2">
    <name type="scientific">Lophiotrema nucula</name>
    <dbReference type="NCBI Taxonomy" id="690887"/>
    <lineage>
        <taxon>Eukaryota</taxon>
        <taxon>Fungi</taxon>
        <taxon>Dikarya</taxon>
        <taxon>Ascomycota</taxon>
        <taxon>Pezizomycotina</taxon>
        <taxon>Dothideomycetes</taxon>
        <taxon>Pleosporomycetidae</taxon>
        <taxon>Pleosporales</taxon>
        <taxon>Lophiotremataceae</taxon>
        <taxon>Lophiotrema</taxon>
    </lineage>
</organism>
<name>A0A6A5ZHJ0_9PLEO</name>
<keyword evidence="2" id="KW-1185">Reference proteome</keyword>
<evidence type="ECO:0000313" key="2">
    <source>
        <dbReference type="Proteomes" id="UP000799770"/>
    </source>
</evidence>
<reference evidence="1" key="1">
    <citation type="journal article" date="2020" name="Stud. Mycol.">
        <title>101 Dothideomycetes genomes: a test case for predicting lifestyles and emergence of pathogens.</title>
        <authorList>
            <person name="Haridas S."/>
            <person name="Albert R."/>
            <person name="Binder M."/>
            <person name="Bloem J."/>
            <person name="Labutti K."/>
            <person name="Salamov A."/>
            <person name="Andreopoulos B."/>
            <person name="Baker S."/>
            <person name="Barry K."/>
            <person name="Bills G."/>
            <person name="Bluhm B."/>
            <person name="Cannon C."/>
            <person name="Castanera R."/>
            <person name="Culley D."/>
            <person name="Daum C."/>
            <person name="Ezra D."/>
            <person name="Gonzalez J."/>
            <person name="Henrissat B."/>
            <person name="Kuo A."/>
            <person name="Liang C."/>
            <person name="Lipzen A."/>
            <person name="Lutzoni F."/>
            <person name="Magnuson J."/>
            <person name="Mondo S."/>
            <person name="Nolan M."/>
            <person name="Ohm R."/>
            <person name="Pangilinan J."/>
            <person name="Park H.-J."/>
            <person name="Ramirez L."/>
            <person name="Alfaro M."/>
            <person name="Sun H."/>
            <person name="Tritt A."/>
            <person name="Yoshinaga Y."/>
            <person name="Zwiers L.-H."/>
            <person name="Turgeon B."/>
            <person name="Goodwin S."/>
            <person name="Spatafora J."/>
            <person name="Crous P."/>
            <person name="Grigoriev I."/>
        </authorList>
    </citation>
    <scope>NUCLEOTIDE SEQUENCE</scope>
    <source>
        <strain evidence="1">CBS 627.86</strain>
    </source>
</reference>
<evidence type="ECO:0000313" key="1">
    <source>
        <dbReference type="EMBL" id="KAF2118695.1"/>
    </source>
</evidence>
<protein>
    <submittedName>
        <fullName evidence="1">Uncharacterized protein</fullName>
    </submittedName>
</protein>
<proteinExistence type="predicted"/>
<gene>
    <name evidence="1" type="ORF">BDV96DRAFT_568340</name>
</gene>